<dbReference type="AlphaFoldDB" id="A0AA85B2R5"/>
<dbReference type="PROSITE" id="PS51808">
    <property type="entry name" value="CHCH"/>
    <property type="match status" value="1"/>
</dbReference>
<sequence length="129" mass="15235">MQGYASYTGGPVGFGDPNSKYISSTERSNVISKFVQEKLISELCVEEWKDWRKCIRGKRGEWFGTWKCKPKYQIFEQCQMRYLLDLDELQKFEEEYLSMRSEYRKTGVGRAFMTKDEYKNCASCKCPLL</sequence>
<name>A0AA85B2R5_9TREM</name>
<dbReference type="Proteomes" id="UP000050791">
    <property type="component" value="Unassembled WGS sequence"/>
</dbReference>
<accession>A0AA85B2R5</accession>
<evidence type="ECO:0008006" key="3">
    <source>
        <dbReference type="Google" id="ProtNLM"/>
    </source>
</evidence>
<dbReference type="WBParaSite" id="SMTH1_28220.1">
    <property type="protein sequence ID" value="SMTH1_28220.1"/>
    <property type="gene ID" value="SMTH1_28220"/>
</dbReference>
<protein>
    <recommendedName>
        <fullName evidence="3">COX assembly mitochondrial protein</fullName>
    </recommendedName>
</protein>
<evidence type="ECO:0000313" key="2">
    <source>
        <dbReference type="WBParaSite" id="SMTH1_28220.1"/>
    </source>
</evidence>
<reference evidence="2" key="1">
    <citation type="submission" date="2023-11" db="UniProtKB">
        <authorList>
            <consortium name="WormBaseParasite"/>
        </authorList>
    </citation>
    <scope>IDENTIFICATION</scope>
</reference>
<evidence type="ECO:0000313" key="1">
    <source>
        <dbReference type="Proteomes" id="UP000050791"/>
    </source>
</evidence>
<proteinExistence type="predicted"/>
<organism evidence="1 2">
    <name type="scientific">Schistosoma mattheei</name>
    <dbReference type="NCBI Taxonomy" id="31246"/>
    <lineage>
        <taxon>Eukaryota</taxon>
        <taxon>Metazoa</taxon>
        <taxon>Spiralia</taxon>
        <taxon>Lophotrochozoa</taxon>
        <taxon>Platyhelminthes</taxon>
        <taxon>Trematoda</taxon>
        <taxon>Digenea</taxon>
        <taxon>Strigeidida</taxon>
        <taxon>Schistosomatoidea</taxon>
        <taxon>Schistosomatidae</taxon>
        <taxon>Schistosoma</taxon>
    </lineage>
</organism>